<evidence type="ECO:0000256" key="9">
    <source>
        <dbReference type="ARBA" id="ARBA00023027"/>
    </source>
</evidence>
<dbReference type="OrthoDB" id="9791970at2"/>
<dbReference type="GO" id="GO:0048038">
    <property type="term" value="F:quinone binding"/>
    <property type="evidence" value="ECO:0007669"/>
    <property type="project" value="UniProtKB-KW"/>
</dbReference>
<evidence type="ECO:0000313" key="14">
    <source>
        <dbReference type="EMBL" id="EED34519.1"/>
    </source>
</evidence>
<dbReference type="GO" id="GO:0005886">
    <property type="term" value="C:plasma membrane"/>
    <property type="evidence" value="ECO:0007669"/>
    <property type="project" value="UniProtKB-SubCell"/>
</dbReference>
<dbReference type="RefSeq" id="WP_009019267.1">
    <property type="nucleotide sequence ID" value="NZ_DS999411.1"/>
</dbReference>
<keyword evidence="8 12" id="KW-1133">Transmembrane helix</keyword>
<dbReference type="EMBL" id="DS999411">
    <property type="protein sequence ID" value="EED34519.1"/>
    <property type="molecule type" value="Genomic_DNA"/>
</dbReference>
<dbReference type="Proteomes" id="UP000004699">
    <property type="component" value="Unassembled WGS sequence"/>
</dbReference>
<evidence type="ECO:0000256" key="3">
    <source>
        <dbReference type="ARBA" id="ARBA00022448"/>
    </source>
</evidence>
<evidence type="ECO:0000256" key="2">
    <source>
        <dbReference type="ARBA" id="ARBA00008472"/>
    </source>
</evidence>
<dbReference type="HAMAP" id="MF_01394">
    <property type="entry name" value="NDH1_NuoA"/>
    <property type="match status" value="1"/>
</dbReference>
<comment type="subunit">
    <text evidence="12">NDH-1 is composed of 14 different subunits. Subunits NuoA, H, J, K, L, M, N constitute the membrane sector of the complex.</text>
</comment>
<comment type="function">
    <text evidence="12">NDH-1 shuttles electrons from NADH, via FMN and iron-sulfur (Fe-S) centers, to quinones in the respiratory chain. The immediate electron acceptor for the enzyme in this species is believed to be ubiquinone. Couples the redox reaction to proton translocation (for every two electrons transferred, four hydrogen ions are translocated across the cytoplasmic membrane), and thus conserves the redox energy in a proton gradient.</text>
</comment>
<dbReference type="Pfam" id="PF00507">
    <property type="entry name" value="Oxidored_q4"/>
    <property type="match status" value="1"/>
</dbReference>
<keyword evidence="3 12" id="KW-0813">Transport</keyword>
<dbReference type="GO" id="GO:0030964">
    <property type="term" value="C:NADH dehydrogenase complex"/>
    <property type="evidence" value="ECO:0007669"/>
    <property type="project" value="TreeGrafter"/>
</dbReference>
<dbReference type="HOGENOM" id="CLU_119549_2_1_6"/>
<organism evidence="14 15">
    <name type="scientific">Luminiphilus syltensis NOR5-1B</name>
    <dbReference type="NCBI Taxonomy" id="565045"/>
    <lineage>
        <taxon>Bacteria</taxon>
        <taxon>Pseudomonadati</taxon>
        <taxon>Pseudomonadota</taxon>
        <taxon>Gammaproteobacteria</taxon>
        <taxon>Cellvibrionales</taxon>
        <taxon>Halieaceae</taxon>
        <taxon>Luminiphilus</taxon>
    </lineage>
</organism>
<keyword evidence="4 12" id="KW-1003">Cell membrane</keyword>
<dbReference type="InterPro" id="IPR023043">
    <property type="entry name" value="NAD(P)H_OxRDtase_bac/plastid"/>
</dbReference>
<dbReference type="PANTHER" id="PTHR11058">
    <property type="entry name" value="NADH-UBIQUINONE OXIDOREDUCTASE CHAIN 3"/>
    <property type="match status" value="1"/>
</dbReference>
<dbReference type="GO" id="GO:0008137">
    <property type="term" value="F:NADH dehydrogenase (ubiquinone) activity"/>
    <property type="evidence" value="ECO:0007669"/>
    <property type="project" value="InterPro"/>
</dbReference>
<evidence type="ECO:0000313" key="15">
    <source>
        <dbReference type="Proteomes" id="UP000004699"/>
    </source>
</evidence>
<dbReference type="InterPro" id="IPR000440">
    <property type="entry name" value="NADH_UbQ/plastoQ_OxRdtase_su3"/>
</dbReference>
<dbReference type="EC" id="7.1.1.-" evidence="12"/>
<keyword evidence="6 12" id="KW-0874">Quinone</keyword>
<name>B8KTI0_9GAMM</name>
<evidence type="ECO:0000256" key="6">
    <source>
        <dbReference type="ARBA" id="ARBA00022719"/>
    </source>
</evidence>
<feature type="transmembrane region" description="Helical" evidence="12">
    <location>
        <begin position="6"/>
        <end position="32"/>
    </location>
</feature>
<evidence type="ECO:0000256" key="1">
    <source>
        <dbReference type="ARBA" id="ARBA00004141"/>
    </source>
</evidence>
<dbReference type="eggNOG" id="COG0838">
    <property type="taxonomic scope" value="Bacteria"/>
</dbReference>
<evidence type="ECO:0000256" key="5">
    <source>
        <dbReference type="ARBA" id="ARBA00022692"/>
    </source>
</evidence>
<dbReference type="STRING" id="565045.NOR51B_456"/>
<feature type="transmembrane region" description="Helical" evidence="12">
    <location>
        <begin position="62"/>
        <end position="85"/>
    </location>
</feature>
<gene>
    <name evidence="12 14" type="primary">nuoA</name>
    <name evidence="14" type="ORF">NOR51B_456</name>
</gene>
<evidence type="ECO:0000256" key="10">
    <source>
        <dbReference type="ARBA" id="ARBA00023075"/>
    </source>
</evidence>
<evidence type="ECO:0000256" key="8">
    <source>
        <dbReference type="ARBA" id="ARBA00022989"/>
    </source>
</evidence>
<sequence>MTDTVGYWPFVVYAFGVLVLVATMLLLSWILGQRRANDATNMPFESGVVPVGTSQVQMSVEFYLVAILFVIFDLETVFILAWAVAFFELGWFGFVAVSLFILILVVALIYELSTGALNWGNKKRAPAKPHERPAPDLREAM</sequence>
<reference evidence="15" key="1">
    <citation type="journal article" date="2013" name="BMC Microbiol.">
        <title>Taxonomy and evolution of bacteriochlorophyll a-containing members of the OM60/NOR5 clade of marine gammaproteobacteria: description of Luminiphilus syltensis gen. nov., sp. nov., reclassification of Haliea rubra as Pseudohaliea rubra gen. nov., comb. nov., and emendation of Chromatocurvus halotolerans.</title>
        <authorList>
            <person name="Spring S."/>
            <person name="Riedel T."/>
            <person name="Sproer C."/>
            <person name="Yan S."/>
            <person name="Harder J."/>
            <person name="Fuchs B.M."/>
        </authorList>
    </citation>
    <scope>NUCLEOTIDE SEQUENCE [LARGE SCALE GENOMIC DNA]</scope>
    <source>
        <strain evidence="15">NOR51-B</strain>
    </source>
</reference>
<keyword evidence="9 12" id="KW-0520">NAD</keyword>
<dbReference type="GO" id="GO:0050136">
    <property type="term" value="F:NADH dehydrogenase (quinone) (non-electrogenic) activity"/>
    <property type="evidence" value="ECO:0007669"/>
    <property type="project" value="UniProtKB-UniRule"/>
</dbReference>
<keyword evidence="7 12" id="KW-1278">Translocase</keyword>
<evidence type="ECO:0000256" key="13">
    <source>
        <dbReference type="RuleBase" id="RU003639"/>
    </source>
</evidence>
<keyword evidence="14" id="KW-0560">Oxidoreductase</keyword>
<accession>B8KTI0</accession>
<dbReference type="InterPro" id="IPR038430">
    <property type="entry name" value="NDAH_ubi_oxred_su3_sf"/>
</dbReference>
<comment type="catalytic activity">
    <reaction evidence="12 13">
        <text>a quinone + NADH + 5 H(+)(in) = a quinol + NAD(+) + 4 H(+)(out)</text>
        <dbReference type="Rhea" id="RHEA:57888"/>
        <dbReference type="ChEBI" id="CHEBI:15378"/>
        <dbReference type="ChEBI" id="CHEBI:24646"/>
        <dbReference type="ChEBI" id="CHEBI:57540"/>
        <dbReference type="ChEBI" id="CHEBI:57945"/>
        <dbReference type="ChEBI" id="CHEBI:132124"/>
    </reaction>
</comment>
<keyword evidence="5 12" id="KW-0812">Transmembrane</keyword>
<evidence type="ECO:0000256" key="7">
    <source>
        <dbReference type="ARBA" id="ARBA00022967"/>
    </source>
</evidence>
<keyword evidence="10 12" id="KW-0830">Ubiquinone</keyword>
<keyword evidence="11 12" id="KW-0472">Membrane</keyword>
<proteinExistence type="inferred from homology"/>
<evidence type="ECO:0000256" key="11">
    <source>
        <dbReference type="ARBA" id="ARBA00023136"/>
    </source>
</evidence>
<comment type="subcellular location">
    <subcellularLocation>
        <location evidence="12 13">Cell membrane</location>
        <topology evidence="12 13">Multi-pass membrane protein</topology>
    </subcellularLocation>
    <subcellularLocation>
        <location evidence="1">Membrane</location>
        <topology evidence="1">Multi-pass membrane protein</topology>
    </subcellularLocation>
</comment>
<comment type="similarity">
    <text evidence="2 12 13">Belongs to the complex I subunit 3 family.</text>
</comment>
<feature type="transmembrane region" description="Helical" evidence="12">
    <location>
        <begin position="91"/>
        <end position="113"/>
    </location>
</feature>
<dbReference type="Gene3D" id="1.20.58.1610">
    <property type="entry name" value="NADH:ubiquinone/plastoquinone oxidoreductase, chain 3"/>
    <property type="match status" value="1"/>
</dbReference>
<protein>
    <recommendedName>
        <fullName evidence="12">NADH-quinone oxidoreductase subunit A</fullName>
        <ecNumber evidence="12">7.1.1.-</ecNumber>
    </recommendedName>
    <alternativeName>
        <fullName evidence="12">NADH dehydrogenase I subunit A</fullName>
    </alternativeName>
    <alternativeName>
        <fullName evidence="12">NDH-1 subunit A</fullName>
    </alternativeName>
    <alternativeName>
        <fullName evidence="12">NUO1</fullName>
    </alternativeName>
</protein>
<evidence type="ECO:0000256" key="4">
    <source>
        <dbReference type="ARBA" id="ARBA00022475"/>
    </source>
</evidence>
<dbReference type="PANTHER" id="PTHR11058:SF21">
    <property type="entry name" value="NADH-QUINONE OXIDOREDUCTASE SUBUNIT A"/>
    <property type="match status" value="1"/>
</dbReference>
<keyword evidence="15" id="KW-1185">Reference proteome</keyword>
<evidence type="ECO:0000256" key="12">
    <source>
        <dbReference type="HAMAP-Rule" id="MF_01394"/>
    </source>
</evidence>
<dbReference type="AlphaFoldDB" id="B8KTI0"/>